<dbReference type="Gene3D" id="2.40.70.10">
    <property type="entry name" value="Acid Proteases"/>
    <property type="match status" value="1"/>
</dbReference>
<sequence length="727" mass="82597">MELAEYSKVRISLDLAIENRFLATSLEDSTTMKYSCDNSMGRRILAYAEHGEGFEQCDRGCLYMRSELEALGEHLQRTVASQVELIFNRLDDLEKVDVFAKELVDLIEERVAHFTKWEVQQHKDLKGQVTKLQEELAACKKELTRATRDWCIAMQPRRKKMPEHRSYAGAREAKQVYNFFWHLERYFKALDIDDEEKKVHMAVMYLTDIAASWWRHRYTDGCDVKTWEKFKRELQRQFYLDSVNDIPLTAEAEGSIREYVNEYSTLMLKIPEMSERQRLCLFIDRLQYWVATELRQREPHDLAFAMMIVERIGDFKQCERPRYPRHELPKMGETATDDEWNGDEGRCRLHKGEKKHEGSRKQGDSRDYKAYGGLEEDASTVQVRIAGGKEGRPEWMIPLVSKDGANARKGITVLQLDEGLTLCYVEWQMGPRTYAVSLSFPPLFPSSSSPNPPKSAGVGGCYTGSRASQVALSEQQRARRKNFQRSPYVKVRVTVFSGKRPQVLVALHRQWSQKGCTERSGNEQGIRTRRQDQGFFHQCNLAGSTACVTATNTCGLFPENTVTRTSTYGDLGSDVVSIQSTNRKTPDELFSNVTFFFLLVCTSPFLLEGLANGIQGMAGLGRSRISLPSQFSASFIFPRKFAVCLTSESNASGAVFFGDGPYALLPGVDESSLLTYTPLFINPEIGGVASSDYNTHGYVGTKISTVNPYTVLENEAFINKLKIVPHL</sequence>
<comment type="similarity">
    <text evidence="1">Belongs to the peptidase A1 family.</text>
</comment>
<dbReference type="PANTHER" id="PTHR47965">
    <property type="entry name" value="ASPARTYL PROTEASE-RELATED"/>
    <property type="match status" value="1"/>
</dbReference>
<proteinExistence type="inferred from homology"/>
<evidence type="ECO:0000259" key="5">
    <source>
        <dbReference type="Pfam" id="PF19259"/>
    </source>
</evidence>
<dbReference type="InterPro" id="IPR021109">
    <property type="entry name" value="Peptidase_aspartic_dom_sf"/>
</dbReference>
<dbReference type="AlphaFoldDB" id="A0AA88V6D4"/>
<evidence type="ECO:0000313" key="7">
    <source>
        <dbReference type="Proteomes" id="UP001188597"/>
    </source>
</evidence>
<dbReference type="Pfam" id="PF19259">
    <property type="entry name" value="Ty3_capsid"/>
    <property type="match status" value="1"/>
</dbReference>
<feature type="domain" description="Xylanase inhibitor N-terminal" evidence="4">
    <location>
        <begin position="538"/>
        <end position="659"/>
    </location>
</feature>
<evidence type="ECO:0008006" key="8">
    <source>
        <dbReference type="Google" id="ProtNLM"/>
    </source>
</evidence>
<keyword evidence="2" id="KW-0175">Coiled coil</keyword>
<organism evidence="6 7">
    <name type="scientific">Escallonia herrerae</name>
    <dbReference type="NCBI Taxonomy" id="1293975"/>
    <lineage>
        <taxon>Eukaryota</taxon>
        <taxon>Viridiplantae</taxon>
        <taxon>Streptophyta</taxon>
        <taxon>Embryophyta</taxon>
        <taxon>Tracheophyta</taxon>
        <taxon>Spermatophyta</taxon>
        <taxon>Magnoliopsida</taxon>
        <taxon>eudicotyledons</taxon>
        <taxon>Gunneridae</taxon>
        <taxon>Pentapetalae</taxon>
        <taxon>asterids</taxon>
        <taxon>campanulids</taxon>
        <taxon>Escalloniales</taxon>
        <taxon>Escalloniaceae</taxon>
        <taxon>Escallonia</taxon>
    </lineage>
</organism>
<dbReference type="EMBL" id="JAVXUP010002798">
    <property type="protein sequence ID" value="KAK3001370.1"/>
    <property type="molecule type" value="Genomic_DNA"/>
</dbReference>
<feature type="coiled-coil region" evidence="2">
    <location>
        <begin position="122"/>
        <end position="149"/>
    </location>
</feature>
<dbReference type="Pfam" id="PF14543">
    <property type="entry name" value="TAXi_N"/>
    <property type="match status" value="1"/>
</dbReference>
<accession>A0AA88V6D4</accession>
<feature type="domain" description="Ty3 transposon capsid-like protein" evidence="5">
    <location>
        <begin position="165"/>
        <end position="309"/>
    </location>
</feature>
<dbReference type="Proteomes" id="UP001188597">
    <property type="component" value="Unassembled WGS sequence"/>
</dbReference>
<evidence type="ECO:0000256" key="3">
    <source>
        <dbReference type="SAM" id="MobiDB-lite"/>
    </source>
</evidence>
<dbReference type="GO" id="GO:0004190">
    <property type="term" value="F:aspartic-type endopeptidase activity"/>
    <property type="evidence" value="ECO:0007669"/>
    <property type="project" value="InterPro"/>
</dbReference>
<feature type="compositionally biased region" description="Basic and acidic residues" evidence="3">
    <location>
        <begin position="354"/>
        <end position="367"/>
    </location>
</feature>
<comment type="caution">
    <text evidence="6">The sequence shown here is derived from an EMBL/GenBank/DDBJ whole genome shotgun (WGS) entry which is preliminary data.</text>
</comment>
<keyword evidence="7" id="KW-1185">Reference proteome</keyword>
<evidence type="ECO:0000313" key="6">
    <source>
        <dbReference type="EMBL" id="KAK3001370.1"/>
    </source>
</evidence>
<dbReference type="GO" id="GO:0006508">
    <property type="term" value="P:proteolysis"/>
    <property type="evidence" value="ECO:0007669"/>
    <property type="project" value="InterPro"/>
</dbReference>
<dbReference type="SUPFAM" id="SSF50630">
    <property type="entry name" value="Acid proteases"/>
    <property type="match status" value="1"/>
</dbReference>
<dbReference type="InterPro" id="IPR001461">
    <property type="entry name" value="Aspartic_peptidase_A1"/>
</dbReference>
<name>A0AA88V6D4_9ASTE</name>
<gene>
    <name evidence="6" type="ORF">RJ639_022152</name>
</gene>
<dbReference type="InterPro" id="IPR032861">
    <property type="entry name" value="TAXi_N"/>
</dbReference>
<feature type="region of interest" description="Disordered" evidence="3">
    <location>
        <begin position="327"/>
        <end position="367"/>
    </location>
</feature>
<evidence type="ECO:0000256" key="2">
    <source>
        <dbReference type="SAM" id="Coils"/>
    </source>
</evidence>
<dbReference type="InterPro" id="IPR045358">
    <property type="entry name" value="Ty3_capsid"/>
</dbReference>
<protein>
    <recommendedName>
        <fullName evidence="8">Retrotransposon gag domain-containing protein</fullName>
    </recommendedName>
</protein>
<dbReference type="PANTHER" id="PTHR47965:SF103">
    <property type="entry name" value="EUKARYOTIC ASPARTYL PROTEASE FAMILY PROTEIN"/>
    <property type="match status" value="1"/>
</dbReference>
<evidence type="ECO:0000259" key="4">
    <source>
        <dbReference type="Pfam" id="PF14543"/>
    </source>
</evidence>
<evidence type="ECO:0000256" key="1">
    <source>
        <dbReference type="ARBA" id="ARBA00007447"/>
    </source>
</evidence>
<reference evidence="6" key="1">
    <citation type="submission" date="2022-12" db="EMBL/GenBank/DDBJ databases">
        <title>Draft genome assemblies for two species of Escallonia (Escalloniales).</title>
        <authorList>
            <person name="Chanderbali A."/>
            <person name="Dervinis C."/>
            <person name="Anghel I."/>
            <person name="Soltis D."/>
            <person name="Soltis P."/>
            <person name="Zapata F."/>
        </authorList>
    </citation>
    <scope>NUCLEOTIDE SEQUENCE</scope>
    <source>
        <strain evidence="6">UCBG64.0493</strain>
        <tissue evidence="6">Leaf</tissue>
    </source>
</reference>